<dbReference type="AlphaFoldDB" id="A0A0C2D722"/>
<evidence type="ECO:0000313" key="1">
    <source>
        <dbReference type="EMBL" id="KIH57882.1"/>
    </source>
</evidence>
<sequence length="72" mass="8127">MTERCFLFTGIDNYGCGRFPTYFEPVVLFAITDSTSVADIPPDFRDFKAYPTSSTVAQEEWSCFMAVSYAKS</sequence>
<gene>
    <name evidence="1" type="ORF">ANCDUO_11924</name>
</gene>
<dbReference type="Proteomes" id="UP000054047">
    <property type="component" value="Unassembled WGS sequence"/>
</dbReference>
<dbReference type="EMBL" id="KN733813">
    <property type="protein sequence ID" value="KIH57882.1"/>
    <property type="molecule type" value="Genomic_DNA"/>
</dbReference>
<evidence type="ECO:0000313" key="2">
    <source>
        <dbReference type="Proteomes" id="UP000054047"/>
    </source>
</evidence>
<accession>A0A0C2D722</accession>
<proteinExistence type="predicted"/>
<keyword evidence="2" id="KW-1185">Reference proteome</keyword>
<protein>
    <submittedName>
        <fullName evidence="1">Uncharacterized protein</fullName>
    </submittedName>
</protein>
<organism evidence="1 2">
    <name type="scientific">Ancylostoma duodenale</name>
    <dbReference type="NCBI Taxonomy" id="51022"/>
    <lineage>
        <taxon>Eukaryota</taxon>
        <taxon>Metazoa</taxon>
        <taxon>Ecdysozoa</taxon>
        <taxon>Nematoda</taxon>
        <taxon>Chromadorea</taxon>
        <taxon>Rhabditida</taxon>
        <taxon>Rhabditina</taxon>
        <taxon>Rhabditomorpha</taxon>
        <taxon>Strongyloidea</taxon>
        <taxon>Ancylostomatidae</taxon>
        <taxon>Ancylostomatinae</taxon>
        <taxon>Ancylostoma</taxon>
    </lineage>
</organism>
<reference evidence="1 2" key="1">
    <citation type="submission" date="2013-12" db="EMBL/GenBank/DDBJ databases">
        <title>Draft genome of the parsitic nematode Ancylostoma duodenale.</title>
        <authorList>
            <person name="Mitreva M."/>
        </authorList>
    </citation>
    <scope>NUCLEOTIDE SEQUENCE [LARGE SCALE GENOMIC DNA]</scope>
    <source>
        <strain evidence="1 2">Zhejiang</strain>
    </source>
</reference>
<name>A0A0C2D722_9BILA</name>